<evidence type="ECO:0000256" key="2">
    <source>
        <dbReference type="ARBA" id="ARBA00007079"/>
    </source>
</evidence>
<feature type="transmembrane region" description="Helical" evidence="9">
    <location>
        <begin position="128"/>
        <end position="147"/>
    </location>
</feature>
<dbReference type="Proteomes" id="UP000231279">
    <property type="component" value="Unassembled WGS sequence"/>
</dbReference>
<dbReference type="GO" id="GO:0034220">
    <property type="term" value="P:monoatomic ion transmembrane transport"/>
    <property type="evidence" value="ECO:0007669"/>
    <property type="project" value="UniProtKB-KW"/>
</dbReference>
<accession>A0A2G9FYL2</accession>
<dbReference type="InterPro" id="IPR020966">
    <property type="entry name" value="ALMT"/>
</dbReference>
<feature type="transmembrane region" description="Helical" evidence="9">
    <location>
        <begin position="73"/>
        <end position="93"/>
    </location>
</feature>
<keyword evidence="8" id="KW-0407">Ion channel</keyword>
<evidence type="ECO:0000256" key="6">
    <source>
        <dbReference type="ARBA" id="ARBA00023065"/>
    </source>
</evidence>
<feature type="transmembrane region" description="Helical" evidence="9">
    <location>
        <begin position="189"/>
        <end position="211"/>
    </location>
</feature>
<dbReference type="STRING" id="429701.A0A2G9FYL2"/>
<keyword evidence="5 9" id="KW-1133">Transmembrane helix</keyword>
<evidence type="ECO:0000256" key="8">
    <source>
        <dbReference type="ARBA" id="ARBA00023303"/>
    </source>
</evidence>
<comment type="subcellular location">
    <subcellularLocation>
        <location evidence="1">Membrane</location>
        <topology evidence="1">Multi-pass membrane protein</topology>
    </subcellularLocation>
</comment>
<dbReference type="PANTHER" id="PTHR31086">
    <property type="entry name" value="ALUMINUM-ACTIVATED MALATE TRANSPORTER 10"/>
    <property type="match status" value="1"/>
</dbReference>
<evidence type="ECO:0000256" key="7">
    <source>
        <dbReference type="ARBA" id="ARBA00023136"/>
    </source>
</evidence>
<keyword evidence="4 9" id="KW-0812">Transmembrane</keyword>
<dbReference type="Pfam" id="PF11744">
    <property type="entry name" value="ALMT"/>
    <property type="match status" value="1"/>
</dbReference>
<keyword evidence="3" id="KW-0813">Transport</keyword>
<keyword evidence="6" id="KW-0406">Ion transport</keyword>
<organism evidence="10 11">
    <name type="scientific">Handroanthus impetiginosus</name>
    <dbReference type="NCBI Taxonomy" id="429701"/>
    <lineage>
        <taxon>Eukaryota</taxon>
        <taxon>Viridiplantae</taxon>
        <taxon>Streptophyta</taxon>
        <taxon>Embryophyta</taxon>
        <taxon>Tracheophyta</taxon>
        <taxon>Spermatophyta</taxon>
        <taxon>Magnoliopsida</taxon>
        <taxon>eudicotyledons</taxon>
        <taxon>Gunneridae</taxon>
        <taxon>Pentapetalae</taxon>
        <taxon>asterids</taxon>
        <taxon>lamiids</taxon>
        <taxon>Lamiales</taxon>
        <taxon>Bignoniaceae</taxon>
        <taxon>Crescentiina</taxon>
        <taxon>Tabebuia alliance</taxon>
        <taxon>Handroanthus</taxon>
    </lineage>
</organism>
<gene>
    <name evidence="10" type="ORF">CDL12_29380</name>
</gene>
<name>A0A2G9FYL2_9LAMI</name>
<evidence type="ECO:0000313" key="10">
    <source>
        <dbReference type="EMBL" id="PIM98143.1"/>
    </source>
</evidence>
<dbReference type="OrthoDB" id="68611at2759"/>
<keyword evidence="7 9" id="KW-0472">Membrane</keyword>
<evidence type="ECO:0000256" key="3">
    <source>
        <dbReference type="ARBA" id="ARBA00022448"/>
    </source>
</evidence>
<keyword evidence="11" id="KW-1185">Reference proteome</keyword>
<dbReference type="GO" id="GO:0016020">
    <property type="term" value="C:membrane"/>
    <property type="evidence" value="ECO:0007669"/>
    <property type="project" value="UniProtKB-SubCell"/>
</dbReference>
<evidence type="ECO:0000313" key="11">
    <source>
        <dbReference type="Proteomes" id="UP000231279"/>
    </source>
</evidence>
<reference evidence="11" key="1">
    <citation type="journal article" date="2018" name="Gigascience">
        <title>Genome assembly of the Pink Ipe (Handroanthus impetiginosus, Bignoniaceae), a highly valued, ecologically keystone Neotropical timber forest tree.</title>
        <authorList>
            <person name="Silva-Junior O.B."/>
            <person name="Grattapaglia D."/>
            <person name="Novaes E."/>
            <person name="Collevatti R.G."/>
        </authorList>
    </citation>
    <scope>NUCLEOTIDE SEQUENCE [LARGE SCALE GENOMIC DNA]</scope>
    <source>
        <strain evidence="11">cv. UFG-1</strain>
    </source>
</reference>
<sequence>MASENQENVKGLKRVWGWIKGCLEKIVNAVTGVAKEAKRLGEEDPRRLIHSLKVGLAIAGVSLFYYFDFFYEGFGVSATWAVMTVVVVFEFSVGATLGKGINRGIATFLGGALGVGAHRLASFTEDRIQCTMLMVSVFLIASVATFVRFFPRLKARYDYGLLIFILTFCLISVSGYRDDEVLHMAHRRLTTIAIGGFAAILVCICICPVWAGADLHKITATNIEKLAIFLEGFGRQYFQELNGNNEENRASMKEYKSVLNSKGVEDSLVNFAKWEPRHSKFRYRHPWDQYLKIGSLARECAYKIDALNAYLNSDAETPMEITTKIQESCTKMSEECSIALRELAMGINTMTCPLTADARILKAKTAAKNLKLSLKTDLWPDTDLLDIVPAITVASLLIDIVTCTLKIANAVHELASLAKFKIPDPQMIKQISLEKMKRCPSIEASHGFNIVVE</sequence>
<evidence type="ECO:0000256" key="4">
    <source>
        <dbReference type="ARBA" id="ARBA00022692"/>
    </source>
</evidence>
<protein>
    <submittedName>
        <fullName evidence="10">Putative membrane protein</fullName>
    </submittedName>
</protein>
<feature type="transmembrane region" description="Helical" evidence="9">
    <location>
        <begin position="159"/>
        <end position="177"/>
    </location>
</feature>
<proteinExistence type="inferred from homology"/>
<comment type="caution">
    <text evidence="10">The sequence shown here is derived from an EMBL/GenBank/DDBJ whole genome shotgun (WGS) entry which is preliminary data.</text>
</comment>
<evidence type="ECO:0000256" key="5">
    <source>
        <dbReference type="ARBA" id="ARBA00022989"/>
    </source>
</evidence>
<dbReference type="AlphaFoldDB" id="A0A2G9FYL2"/>
<evidence type="ECO:0000256" key="9">
    <source>
        <dbReference type="SAM" id="Phobius"/>
    </source>
</evidence>
<evidence type="ECO:0000256" key="1">
    <source>
        <dbReference type="ARBA" id="ARBA00004141"/>
    </source>
</evidence>
<dbReference type="EMBL" id="NKXS01008715">
    <property type="protein sequence ID" value="PIM98143.1"/>
    <property type="molecule type" value="Genomic_DNA"/>
</dbReference>
<comment type="similarity">
    <text evidence="2">Belongs to the aromatic acid exporter (TC 2.A.85) family.</text>
</comment>
<dbReference type="GO" id="GO:0015743">
    <property type="term" value="P:malate transport"/>
    <property type="evidence" value="ECO:0007669"/>
    <property type="project" value="InterPro"/>
</dbReference>
<feature type="transmembrane region" description="Helical" evidence="9">
    <location>
        <begin position="48"/>
        <end position="67"/>
    </location>
</feature>